<sequence length="897" mass="101555">MAQSSSTTNPDVSNRALEHSPLSICSDLDAQEDVEDEEVELAEEVGEDVLMMGEAEGGAEDQNGIEMSLLSNVRRKTEMETAEEEERVVEVTECPDLFVSVEADGVDLQISGDHEAPQRVEFEEKKLNEEESNCSSEDRPAGISDHLQDDTAGFEGNTSEDKHLFAAVNLTKTPHVTWETPVDQEPAENCQGSTTTCRAMQDEAVQENVPEAANSRLELPEVTPGNPEPQRLVAGSEQAHESRGGVELKEMAVKAYEVMDVKDVEEGEEGGDEDLGQQHNEREHLNGQQTKPEVQSGEEGPGGGQLSQIKEGTVEDDPDQEKSRSEEKTDQKNPVLLLTDLSSDWREHLREELRQRGVVEMKEEAGEPEEVEMAEDPVTVLDDEIEDMDLSAVSGPLRDEKEGWENVQVREEKSRRTGEGNDGSENTKKKQEEDVKTDQTNNEKPKNVRKVEEEKNEKQKNVQKEEAKEDKRVQKEEKKEVTWKEGNNKMKLDIKIKVKGLKEVMENGICPQQQLSGKEEQAGARVTSLRRKDNDWIIKEQLESVNAAEVKDWRKDLRPVRKDVWETAKGAGEGFKKEVVPEVMCSQRKEDWIKELKSVIRDESKKKVEQVKKKRVVLMDEGRSFIPQQERREDVKLISHKKVESPPPVLRRDNRTGQEEDHNIALYVKAGGDGESIGNCPFSQRLFMILWLKGVIFNVTTVDLKRKPTDLQDLAPGINPPFITYNGEVKVDVNKIEEFLEEKLTPPRFPTLAAKHLEANTAGIDIFAKFSAYIKNPRKDTNDALEKTLLKSLWRLDDFLRTPLSEEIDAEASGDLPESSRSFLDGNELTLADCNLLPKLHILKVVAKKYRGFEIPPEMIGVWRYLKCAYQKEEFTKTCPADREIEWAYLDVARRIK</sequence>
<dbReference type="InterPro" id="IPR036282">
    <property type="entry name" value="Glutathione-S-Trfase_C_sf"/>
</dbReference>
<reference evidence="18 19" key="1">
    <citation type="journal article" date="2007" name="Nature">
        <title>The medaka draft genome and insights into vertebrate genome evolution.</title>
        <authorList>
            <person name="Kasahara M."/>
            <person name="Naruse K."/>
            <person name="Sasaki S."/>
            <person name="Nakatani Y."/>
            <person name="Qu W."/>
            <person name="Ahsan B."/>
            <person name="Yamada T."/>
            <person name="Nagayasu Y."/>
            <person name="Doi K."/>
            <person name="Kasai Y."/>
            <person name="Jindo T."/>
            <person name="Kobayashi D."/>
            <person name="Shimada A."/>
            <person name="Toyoda A."/>
            <person name="Kuroki Y."/>
            <person name="Fujiyama A."/>
            <person name="Sasaki T."/>
            <person name="Shimizu A."/>
            <person name="Asakawa S."/>
            <person name="Shimizu N."/>
            <person name="Hashimoto S."/>
            <person name="Yang J."/>
            <person name="Lee Y."/>
            <person name="Matsushima K."/>
            <person name="Sugano S."/>
            <person name="Sakaizumi M."/>
            <person name="Narita T."/>
            <person name="Ohishi K."/>
            <person name="Haga S."/>
            <person name="Ohta F."/>
            <person name="Nomoto H."/>
            <person name="Nogata K."/>
            <person name="Morishita T."/>
            <person name="Endo T."/>
            <person name="Shin-I T."/>
            <person name="Takeda H."/>
            <person name="Morishita S."/>
            <person name="Kohara Y."/>
        </authorList>
    </citation>
    <scope>NUCLEOTIDE SEQUENCE [LARGE SCALE GENOMIC DNA]</scope>
    <source>
        <strain evidence="18 19">Hd-rR</strain>
    </source>
</reference>
<evidence type="ECO:0000256" key="16">
    <source>
        <dbReference type="SAM" id="MobiDB-lite"/>
    </source>
</evidence>
<dbReference type="FunFam" id="1.20.1050.10:FF:000001">
    <property type="entry name" value="Chloride intracellular channel 2"/>
    <property type="match status" value="1"/>
</dbReference>
<organism evidence="18 19">
    <name type="scientific">Oryzias latipes</name>
    <name type="common">Japanese rice fish</name>
    <name type="synonym">Japanese killifish</name>
    <dbReference type="NCBI Taxonomy" id="8090"/>
    <lineage>
        <taxon>Eukaryota</taxon>
        <taxon>Metazoa</taxon>
        <taxon>Chordata</taxon>
        <taxon>Craniata</taxon>
        <taxon>Vertebrata</taxon>
        <taxon>Euteleostomi</taxon>
        <taxon>Actinopterygii</taxon>
        <taxon>Neopterygii</taxon>
        <taxon>Teleostei</taxon>
        <taxon>Neoteleostei</taxon>
        <taxon>Acanthomorphata</taxon>
        <taxon>Ovalentaria</taxon>
        <taxon>Atherinomorphae</taxon>
        <taxon>Beloniformes</taxon>
        <taxon>Adrianichthyidae</taxon>
        <taxon>Oryziinae</taxon>
        <taxon>Oryzias</taxon>
    </lineage>
</organism>
<dbReference type="Pfam" id="PF22441">
    <property type="entry name" value="CLIC-like_N"/>
    <property type="match status" value="1"/>
</dbReference>
<evidence type="ECO:0000256" key="5">
    <source>
        <dbReference type="ARBA" id="ARBA00022490"/>
    </source>
</evidence>
<dbReference type="InterPro" id="IPR036249">
    <property type="entry name" value="Thioredoxin-like_sf"/>
</dbReference>
<evidence type="ECO:0000256" key="11">
    <source>
        <dbReference type="ARBA" id="ARBA00023136"/>
    </source>
</evidence>
<keyword evidence="6" id="KW-0812">Transmembrane</keyword>
<dbReference type="SFLD" id="SFLDG00358">
    <property type="entry name" value="Main_(cytGST)"/>
    <property type="match status" value="1"/>
</dbReference>
<evidence type="ECO:0000256" key="4">
    <source>
        <dbReference type="ARBA" id="ARBA00022448"/>
    </source>
</evidence>
<evidence type="ECO:0000256" key="8">
    <source>
        <dbReference type="ARBA" id="ARBA00022989"/>
    </source>
</evidence>
<evidence type="ECO:0000256" key="13">
    <source>
        <dbReference type="ARBA" id="ARBA00023214"/>
    </source>
</evidence>
<keyword evidence="7" id="KW-0851">Voltage-gated channel</keyword>
<evidence type="ECO:0000256" key="10">
    <source>
        <dbReference type="ARBA" id="ARBA00023065"/>
    </source>
</evidence>
<evidence type="ECO:0000256" key="7">
    <source>
        <dbReference type="ARBA" id="ARBA00022882"/>
    </source>
</evidence>
<dbReference type="Proteomes" id="UP000001038">
    <property type="component" value="Chromosome 2"/>
</dbReference>
<reference evidence="18" key="2">
    <citation type="submission" date="2025-08" db="UniProtKB">
        <authorList>
            <consortium name="Ensembl"/>
        </authorList>
    </citation>
    <scope>IDENTIFICATION</scope>
    <source>
        <strain evidence="18">Hd-rR</strain>
    </source>
</reference>
<feature type="region of interest" description="Disordered" evidence="16">
    <location>
        <begin position="1"/>
        <end position="36"/>
    </location>
</feature>
<proteinExistence type="inferred from homology"/>
<dbReference type="GO" id="GO:0016491">
    <property type="term" value="F:oxidoreductase activity"/>
    <property type="evidence" value="ECO:0007669"/>
    <property type="project" value="UniProtKB-KW"/>
</dbReference>
<comment type="subcellular location">
    <subcellularLocation>
        <location evidence="2">Cytoplasm</location>
    </subcellularLocation>
    <subcellularLocation>
        <location evidence="1">Membrane</location>
        <topology evidence="1">Single-pass membrane protein</topology>
    </subcellularLocation>
</comment>
<keyword evidence="14" id="KW-0407">Ion channel</keyword>
<feature type="compositionally biased region" description="Acidic residues" evidence="16">
    <location>
        <begin position="265"/>
        <end position="275"/>
    </location>
</feature>
<dbReference type="InterPro" id="IPR002946">
    <property type="entry name" value="CLIC"/>
</dbReference>
<dbReference type="RefSeq" id="XP_004086085.3">
    <property type="nucleotide sequence ID" value="XM_004086037.4"/>
</dbReference>
<evidence type="ECO:0000313" key="19">
    <source>
        <dbReference type="Proteomes" id="UP000001038"/>
    </source>
</evidence>
<dbReference type="GO" id="GO:0005254">
    <property type="term" value="F:chloride channel activity"/>
    <property type="evidence" value="ECO:0007669"/>
    <property type="project" value="UniProtKB-KW"/>
</dbReference>
<dbReference type="GeneTree" id="ENSGT00940000159602"/>
<evidence type="ECO:0000256" key="12">
    <source>
        <dbReference type="ARBA" id="ARBA00023173"/>
    </source>
</evidence>
<dbReference type="GO" id="GO:0005737">
    <property type="term" value="C:cytoplasm"/>
    <property type="evidence" value="ECO:0007669"/>
    <property type="project" value="UniProtKB-SubCell"/>
</dbReference>
<dbReference type="InterPro" id="IPR053823">
    <property type="entry name" value="CLIC_N"/>
</dbReference>
<dbReference type="CDD" id="cd03061">
    <property type="entry name" value="GST_N_CLIC"/>
    <property type="match status" value="1"/>
</dbReference>
<name>A0A3B3HIL6_ORYLA</name>
<keyword evidence="10" id="KW-0406">Ion transport</keyword>
<keyword evidence="11" id="KW-0472">Membrane</keyword>
<evidence type="ECO:0000256" key="14">
    <source>
        <dbReference type="ARBA" id="ARBA00023303"/>
    </source>
</evidence>
<dbReference type="Ensembl" id="ENSORLT00000035412.1">
    <property type="protein sequence ID" value="ENSORLP00000031771.1"/>
    <property type="gene ID" value="ENSORLG00000020697.2"/>
</dbReference>
<reference evidence="18" key="3">
    <citation type="submission" date="2025-09" db="UniProtKB">
        <authorList>
            <consortium name="Ensembl"/>
        </authorList>
    </citation>
    <scope>IDENTIFICATION</scope>
    <source>
        <strain evidence="18">Hd-rR</strain>
    </source>
</reference>
<dbReference type="Bgee" id="ENSORLG00000020697">
    <property type="expression patterns" value="Expressed in muscle tissue and 7 other cell types or tissues"/>
</dbReference>
<feature type="region of interest" description="Disordered" evidence="16">
    <location>
        <begin position="207"/>
        <end position="339"/>
    </location>
</feature>
<dbReference type="Gene3D" id="1.20.1050.10">
    <property type="match status" value="1"/>
</dbReference>
<gene>
    <name evidence="18" type="primary">LOC101175298</name>
</gene>
<dbReference type="PANTHER" id="PTHR45476">
    <property type="entry name" value="CHLORIDE INTRACELLULAR CHANNEL PROTEIN 6-RELATED"/>
    <property type="match status" value="1"/>
</dbReference>
<dbReference type="PANTHER" id="PTHR45476:SF1">
    <property type="entry name" value="CHLORIDE INTRACELLULAR CHANNEL PROTEIN 6"/>
    <property type="match status" value="1"/>
</dbReference>
<feature type="compositionally biased region" description="Acidic residues" evidence="16">
    <location>
        <begin position="366"/>
        <end position="389"/>
    </location>
</feature>
<keyword evidence="4" id="KW-0813">Transport</keyword>
<feature type="compositionally biased region" description="Basic and acidic residues" evidence="16">
    <location>
        <begin position="238"/>
        <end position="264"/>
    </location>
</feature>
<evidence type="ECO:0000256" key="9">
    <source>
        <dbReference type="ARBA" id="ARBA00023002"/>
    </source>
</evidence>
<evidence type="ECO:0000256" key="6">
    <source>
        <dbReference type="ARBA" id="ARBA00022692"/>
    </source>
</evidence>
<accession>A0A3B3HIL6</accession>
<dbReference type="KEGG" id="ola:101175298"/>
<dbReference type="GO" id="GO:0034707">
    <property type="term" value="C:chloride channel complex"/>
    <property type="evidence" value="ECO:0007669"/>
    <property type="project" value="UniProtKB-KW"/>
</dbReference>
<feature type="region of interest" description="Disordered" evidence="16">
    <location>
        <begin position="357"/>
        <end position="480"/>
    </location>
</feature>
<comment type="catalytic activity">
    <reaction evidence="15">
        <text>chloride(in) = chloride(out)</text>
        <dbReference type="Rhea" id="RHEA:29823"/>
        <dbReference type="ChEBI" id="CHEBI:17996"/>
    </reaction>
</comment>
<keyword evidence="12" id="KW-0869">Chloride channel</keyword>
<dbReference type="AlphaFoldDB" id="A0A3B3HIL6"/>
<feature type="compositionally biased region" description="Basic and acidic residues" evidence="16">
    <location>
        <begin position="320"/>
        <end position="331"/>
    </location>
</feature>
<dbReference type="PRINTS" id="PR01263">
    <property type="entry name" value="INTCLCHANNEL"/>
</dbReference>
<comment type="similarity">
    <text evidence="3">Belongs to the chloride channel CLIC family.</text>
</comment>
<keyword evidence="19" id="KW-1185">Reference proteome</keyword>
<dbReference type="SFLD" id="SFLDS00019">
    <property type="entry name" value="Glutathione_Transferase_(cytos"/>
    <property type="match status" value="1"/>
</dbReference>
<keyword evidence="13" id="KW-0868">Chloride</keyword>
<dbReference type="NCBIfam" id="TIGR00862">
    <property type="entry name" value="O-ClC"/>
    <property type="match status" value="1"/>
</dbReference>
<dbReference type="GeneID" id="101175298"/>
<keyword evidence="9" id="KW-0560">Oxidoreductase</keyword>
<evidence type="ECO:0000256" key="15">
    <source>
        <dbReference type="ARBA" id="ARBA00024167"/>
    </source>
</evidence>
<feature type="compositionally biased region" description="Polar residues" evidence="16">
    <location>
        <begin position="1"/>
        <end position="12"/>
    </location>
</feature>
<dbReference type="InterPro" id="IPR040079">
    <property type="entry name" value="Glutathione_S-Trfase"/>
</dbReference>
<dbReference type="SUPFAM" id="SSF47616">
    <property type="entry name" value="GST C-terminal domain-like"/>
    <property type="match status" value="1"/>
</dbReference>
<keyword evidence="5" id="KW-0963">Cytoplasm</keyword>
<feature type="compositionally biased region" description="Basic and acidic residues" evidence="16">
    <location>
        <begin position="397"/>
        <end position="480"/>
    </location>
</feature>
<protein>
    <recommendedName>
        <fullName evidence="17">CLIC N-terminal domain-containing protein</fullName>
    </recommendedName>
</protein>
<dbReference type="Gene3D" id="3.40.30.10">
    <property type="entry name" value="Glutaredoxin"/>
    <property type="match status" value="1"/>
</dbReference>
<keyword evidence="8" id="KW-1133">Transmembrane helix</keyword>
<feature type="region of interest" description="Disordered" evidence="16">
    <location>
        <begin position="124"/>
        <end position="159"/>
    </location>
</feature>
<evidence type="ECO:0000256" key="2">
    <source>
        <dbReference type="ARBA" id="ARBA00004496"/>
    </source>
</evidence>
<evidence type="ECO:0000259" key="17">
    <source>
        <dbReference type="Pfam" id="PF22441"/>
    </source>
</evidence>
<dbReference type="InParanoid" id="A0A3B3HIL6"/>
<evidence type="ECO:0000256" key="1">
    <source>
        <dbReference type="ARBA" id="ARBA00004167"/>
    </source>
</evidence>
<dbReference type="OrthoDB" id="1935530at2759"/>
<dbReference type="SUPFAM" id="SSF52833">
    <property type="entry name" value="Thioredoxin-like"/>
    <property type="match status" value="1"/>
</dbReference>
<evidence type="ECO:0000256" key="3">
    <source>
        <dbReference type="ARBA" id="ARBA00007655"/>
    </source>
</evidence>
<feature type="domain" description="CLIC N-terminal" evidence="17">
    <location>
        <begin position="663"/>
        <end position="747"/>
    </location>
</feature>
<evidence type="ECO:0000313" key="18">
    <source>
        <dbReference type="Ensembl" id="ENSORLP00000031771.1"/>
    </source>
</evidence>
<dbReference type="STRING" id="8090.ENSORLP00000031771"/>